<dbReference type="Pfam" id="PF00702">
    <property type="entry name" value="Hydrolase"/>
    <property type="match status" value="1"/>
</dbReference>
<reference evidence="1 2" key="1">
    <citation type="submission" date="2022-04" db="EMBL/GenBank/DDBJ databases">
        <title>Genome sequence of C. roseum typestrain.</title>
        <authorList>
            <person name="Poehlein A."/>
            <person name="Schoch T."/>
            <person name="Duerre P."/>
            <person name="Daniel R."/>
        </authorList>
    </citation>
    <scope>NUCLEOTIDE SEQUENCE [LARGE SCALE GENOMIC DNA]</scope>
    <source>
        <strain evidence="1 2">DSM 7320</strain>
    </source>
</reference>
<dbReference type="EMBL" id="CP096983">
    <property type="protein sequence ID" value="URZ13716.1"/>
    <property type="molecule type" value="Genomic_DNA"/>
</dbReference>
<dbReference type="EC" id="3.1.3.10" evidence="1"/>
<dbReference type="KEGG" id="crw:CROST_044820"/>
<dbReference type="GO" id="GO:0008877">
    <property type="term" value="F:glucose-1-phosphatase activity"/>
    <property type="evidence" value="ECO:0007669"/>
    <property type="project" value="UniProtKB-EC"/>
</dbReference>
<dbReference type="Gene3D" id="1.10.150.240">
    <property type="entry name" value="Putative phosphatase, domain 2"/>
    <property type="match status" value="1"/>
</dbReference>
<proteinExistence type="predicted"/>
<dbReference type="AlphaFoldDB" id="A0A1S8L602"/>
<dbReference type="RefSeq" id="WP_077833639.1">
    <property type="nucleotide sequence ID" value="NZ_CP096983.1"/>
</dbReference>
<dbReference type="SFLD" id="SFLDS00003">
    <property type="entry name" value="Haloacid_Dehalogenase"/>
    <property type="match status" value="1"/>
</dbReference>
<keyword evidence="2" id="KW-1185">Reference proteome</keyword>
<keyword evidence="1" id="KW-0378">Hydrolase</keyword>
<evidence type="ECO:0000313" key="2">
    <source>
        <dbReference type="Proteomes" id="UP000190951"/>
    </source>
</evidence>
<dbReference type="PRINTS" id="PR00413">
    <property type="entry name" value="HADHALOGNASE"/>
</dbReference>
<sequence>MIKNVVFDIGNVLLKFTPLEFLRSKYSDEKIIESLYENIFNSNEWIELDRGTITDEEATIRFCTRDPNNAEKIKEVMRTWNEMHIPVEGTSELMKKLKMKGYKIYLLSNYHLKAFKLISEKYDFIRDVDGKIISSKVKLLKPEAEIYEALTHNCGIKPEESIFIDDRVENINAAIKLGFNGIVFSDADDLLKELDKVGIAI</sequence>
<dbReference type="InterPro" id="IPR006439">
    <property type="entry name" value="HAD-SF_hydro_IA"/>
</dbReference>
<dbReference type="NCBIfam" id="TIGR01509">
    <property type="entry name" value="HAD-SF-IA-v3"/>
    <property type="match status" value="1"/>
</dbReference>
<protein>
    <submittedName>
        <fullName evidence="1">Alpha-D-glucose 1-phosphate phosphatase YihX</fullName>
        <ecNumber evidence="1">3.1.3.10</ecNumber>
    </submittedName>
</protein>
<dbReference type="InterPro" id="IPR023198">
    <property type="entry name" value="PGP-like_dom2"/>
</dbReference>
<dbReference type="InterPro" id="IPR023214">
    <property type="entry name" value="HAD_sf"/>
</dbReference>
<dbReference type="SUPFAM" id="SSF56784">
    <property type="entry name" value="HAD-like"/>
    <property type="match status" value="1"/>
</dbReference>
<dbReference type="Gene3D" id="3.40.50.1000">
    <property type="entry name" value="HAD superfamily/HAD-like"/>
    <property type="match status" value="1"/>
</dbReference>
<accession>A0A1S8L602</accession>
<dbReference type="Proteomes" id="UP000190951">
    <property type="component" value="Chromosome"/>
</dbReference>
<dbReference type="InterPro" id="IPR036412">
    <property type="entry name" value="HAD-like_sf"/>
</dbReference>
<evidence type="ECO:0000313" key="1">
    <source>
        <dbReference type="EMBL" id="URZ13716.1"/>
    </source>
</evidence>
<dbReference type="PANTHER" id="PTHR43611">
    <property type="entry name" value="ALPHA-D-GLUCOSE 1-PHOSPHATE PHOSPHATASE"/>
    <property type="match status" value="1"/>
</dbReference>
<dbReference type="CDD" id="cd02603">
    <property type="entry name" value="HAD_sEH-N_like"/>
    <property type="match status" value="1"/>
</dbReference>
<dbReference type="SFLD" id="SFLDG01129">
    <property type="entry name" value="C1.5:_HAD__Beta-PGM__Phosphata"/>
    <property type="match status" value="1"/>
</dbReference>
<name>A0A1S8L602_9CLOT</name>
<dbReference type="STRING" id="84029.CROST_21750"/>
<dbReference type="PANTHER" id="PTHR43611:SF3">
    <property type="entry name" value="FLAVIN MONONUCLEOTIDE HYDROLASE 1, CHLOROPLATIC"/>
    <property type="match status" value="1"/>
</dbReference>
<gene>
    <name evidence="1" type="primary">yihX</name>
    <name evidence="1" type="ORF">CROST_044820</name>
</gene>
<organism evidence="1 2">
    <name type="scientific">Clostridium felsineum</name>
    <dbReference type="NCBI Taxonomy" id="36839"/>
    <lineage>
        <taxon>Bacteria</taxon>
        <taxon>Bacillati</taxon>
        <taxon>Bacillota</taxon>
        <taxon>Clostridia</taxon>
        <taxon>Eubacteriales</taxon>
        <taxon>Clostridiaceae</taxon>
        <taxon>Clostridium</taxon>
    </lineage>
</organism>